<gene>
    <name evidence="3" type="ORF">BN9_098450</name>
</gene>
<feature type="compositionally biased region" description="Polar residues" evidence="1">
    <location>
        <begin position="342"/>
        <end position="354"/>
    </location>
</feature>
<reference evidence="3 4" key="1">
    <citation type="submission" date="2012-05" db="EMBL/GenBank/DDBJ databases">
        <title>Recombination and specialization in a pathogen metapopulation.</title>
        <authorList>
            <person name="Gardiner A."/>
            <person name="Kemen E."/>
            <person name="Schultz-Larsen T."/>
            <person name="MacLean D."/>
            <person name="Van Oosterhout C."/>
            <person name="Jones J.D.G."/>
        </authorList>
    </citation>
    <scope>NUCLEOTIDE SEQUENCE [LARGE SCALE GENOMIC DNA]</scope>
    <source>
        <strain evidence="3 4">Ac Nc2</strain>
    </source>
</reference>
<organism evidence="3 4">
    <name type="scientific">Albugo candida</name>
    <dbReference type="NCBI Taxonomy" id="65357"/>
    <lineage>
        <taxon>Eukaryota</taxon>
        <taxon>Sar</taxon>
        <taxon>Stramenopiles</taxon>
        <taxon>Oomycota</taxon>
        <taxon>Peronosporomycetes</taxon>
        <taxon>Albuginales</taxon>
        <taxon>Albuginaceae</taxon>
        <taxon>Albugo</taxon>
    </lineage>
</organism>
<dbReference type="OrthoDB" id="153269at2759"/>
<dbReference type="Proteomes" id="UP000053237">
    <property type="component" value="Unassembled WGS sequence"/>
</dbReference>
<keyword evidence="4" id="KW-1185">Reference proteome</keyword>
<sequence>MSNNAEESAPCSASKQRVVARRPHNTKSASTIDDNWNLDIRFQDRAFKVVGRLPIEKRQFLKELPKKIGLHTRAKVHTIPPRGIFCKFFSDSLHHMEKMKRYMEENRCALCEHFVLRVYNCTLYMILPTTLETLSCLKRLKRTGASTNSIQSLCTDKDGVAIGFIVMEENQELVERLKQNEKRILELTDTAETISKNVGDALLNFELLLDQLDTKASSAIHVCSNFIIQHQNQYADALCERLCTASDMLHSSKSKANLVYVAHEVVKFVRAHFPQEERNEKMKQSKVIVALEKALCHLIESLPAKVLESPNVIAVFDYWDKWTLMYSRAKVSNAQLLHSERMNGSSMDGTSSEPPSGKSGAGLSSVSTSPEETTSPLLPVVTQSVRPAVSTLIETFSIQAGVWEVYLSRATEVELDELKLAMQYNYDYHTFNTWEALVSGGSGRRNGEFFLHHYVKTNIPALLNPSKGTFQDHKHGQQTISPKSKSEIMLESFVCTWDLDDIAVKAIMDVEVKIIEDIWKKMEVKQCFKPSAFVFGTVRKIKTNQFAVNPNVCKIMENIGSTGETWDVTAMNNQVIRVFQLDKVARDALLKLNRKEDLCRIIKSLCDRCRQRMVANPSVHVVKLVKALEAEYNPKKGYSVAMRSQLSKQFKLSTSAAGEKQEKKRKLDKTGSFQAKSEVLEEAFIKHVEMSDAELAAMKEKIPKPPRLRFKKVDLSTVTHQEVNENGTVGVAMSGIPNAGRGLFNLSAHSWPAFSVVCIFGSRRISQEMHHDGLNKVARCGELGDTFVIVNGVVREVETFQIQYGHRLVTFDGLVDAEGSMGGYPNDRVYQYPESIYWDASSFYNNCILVPGCLIEPNDTIGPIRLDQLYIVTWKEVHVREEFFLAYGTSYYEDDYEIIKR</sequence>
<dbReference type="InParanoid" id="A0A024GP39"/>
<dbReference type="Gene3D" id="1.25.40.90">
    <property type="match status" value="1"/>
</dbReference>
<evidence type="ECO:0000256" key="1">
    <source>
        <dbReference type="SAM" id="MobiDB-lite"/>
    </source>
</evidence>
<dbReference type="InterPro" id="IPR008942">
    <property type="entry name" value="ENTH_VHS"/>
</dbReference>
<accession>A0A024GP39</accession>
<dbReference type="InterPro" id="IPR006569">
    <property type="entry name" value="CID_dom"/>
</dbReference>
<evidence type="ECO:0000259" key="2">
    <source>
        <dbReference type="PROSITE" id="PS51391"/>
    </source>
</evidence>
<feature type="region of interest" description="Disordered" evidence="1">
    <location>
        <begin position="1"/>
        <end position="28"/>
    </location>
</feature>
<feature type="compositionally biased region" description="Polar residues" evidence="1">
    <location>
        <begin position="1"/>
        <end position="15"/>
    </location>
</feature>
<evidence type="ECO:0000313" key="4">
    <source>
        <dbReference type="Proteomes" id="UP000053237"/>
    </source>
</evidence>
<proteinExistence type="predicted"/>
<protein>
    <recommendedName>
        <fullName evidence="2">CID domain-containing protein</fullName>
    </recommendedName>
</protein>
<evidence type="ECO:0000313" key="3">
    <source>
        <dbReference type="EMBL" id="CCI48657.1"/>
    </source>
</evidence>
<name>A0A024GP39_9STRA</name>
<feature type="domain" description="CID" evidence="2">
    <location>
        <begin position="197"/>
        <end position="342"/>
    </location>
</feature>
<feature type="compositionally biased region" description="Low complexity" evidence="1">
    <location>
        <begin position="363"/>
        <end position="379"/>
    </location>
</feature>
<dbReference type="AlphaFoldDB" id="A0A024GP39"/>
<dbReference type="EMBL" id="CAIX01000241">
    <property type="protein sequence ID" value="CCI48657.1"/>
    <property type="molecule type" value="Genomic_DNA"/>
</dbReference>
<comment type="caution">
    <text evidence="3">The sequence shown here is derived from an EMBL/GenBank/DDBJ whole genome shotgun (WGS) entry which is preliminary data.</text>
</comment>
<dbReference type="PROSITE" id="PS51391">
    <property type="entry name" value="CID"/>
    <property type="match status" value="1"/>
</dbReference>
<feature type="region of interest" description="Disordered" evidence="1">
    <location>
        <begin position="342"/>
        <end position="379"/>
    </location>
</feature>